<gene>
    <name evidence="2" type="ORF">TIFTF001_020460</name>
</gene>
<keyword evidence="3" id="KW-1185">Reference proteome</keyword>
<name>A0AA88AFT0_FICCA</name>
<sequence>MEGKICKVGAVASSPIPREYRANPPSRACPSLTAMEPTDASSPFRPLREPSLSSANWTVTGASTSSSRDGAMVLRSGLQSSRRREEWSKWCMVSRATMVLPFASSVDAHLPLSVLIMSLGEGGAGGAEAGVPAGEGWGGIAGGRGWGKRGPGREKGEKRERGREREGVGVSPSGRTPRDVGGVGAEAVVPAGEGWGEVLPGAATGWGAAVPGGVGRGSGRERGEKREKGEERERGGGEERERRRERREKREKGEERERGGAGGGGWGVPEVAGRGVPVLEPGVEGRPGWVAGVGRSSASVSVAGGDGKSLALEKT</sequence>
<dbReference type="EMBL" id="BTGU01000037">
    <property type="protein sequence ID" value="GMN51305.1"/>
    <property type="molecule type" value="Genomic_DNA"/>
</dbReference>
<dbReference type="Proteomes" id="UP001187192">
    <property type="component" value="Unassembled WGS sequence"/>
</dbReference>
<comment type="caution">
    <text evidence="2">The sequence shown here is derived from an EMBL/GenBank/DDBJ whole genome shotgun (WGS) entry which is preliminary data.</text>
</comment>
<feature type="compositionally biased region" description="Low complexity" evidence="1">
    <location>
        <begin position="290"/>
        <end position="303"/>
    </location>
</feature>
<accession>A0AA88AFT0</accession>
<evidence type="ECO:0000313" key="3">
    <source>
        <dbReference type="Proteomes" id="UP001187192"/>
    </source>
</evidence>
<feature type="region of interest" description="Disordered" evidence="1">
    <location>
        <begin position="200"/>
        <end position="315"/>
    </location>
</feature>
<proteinExistence type="predicted"/>
<organism evidence="2 3">
    <name type="scientific">Ficus carica</name>
    <name type="common">Common fig</name>
    <dbReference type="NCBI Taxonomy" id="3494"/>
    <lineage>
        <taxon>Eukaryota</taxon>
        <taxon>Viridiplantae</taxon>
        <taxon>Streptophyta</taxon>
        <taxon>Embryophyta</taxon>
        <taxon>Tracheophyta</taxon>
        <taxon>Spermatophyta</taxon>
        <taxon>Magnoliopsida</taxon>
        <taxon>eudicotyledons</taxon>
        <taxon>Gunneridae</taxon>
        <taxon>Pentapetalae</taxon>
        <taxon>rosids</taxon>
        <taxon>fabids</taxon>
        <taxon>Rosales</taxon>
        <taxon>Moraceae</taxon>
        <taxon>Ficeae</taxon>
        <taxon>Ficus</taxon>
    </lineage>
</organism>
<evidence type="ECO:0000256" key="1">
    <source>
        <dbReference type="SAM" id="MobiDB-lite"/>
    </source>
</evidence>
<feature type="region of interest" description="Disordered" evidence="1">
    <location>
        <begin position="136"/>
        <end position="183"/>
    </location>
</feature>
<feature type="compositionally biased region" description="Basic and acidic residues" evidence="1">
    <location>
        <begin position="218"/>
        <end position="259"/>
    </location>
</feature>
<feature type="compositionally biased region" description="Basic and acidic residues" evidence="1">
    <location>
        <begin position="151"/>
        <end position="167"/>
    </location>
</feature>
<evidence type="ECO:0000313" key="2">
    <source>
        <dbReference type="EMBL" id="GMN51305.1"/>
    </source>
</evidence>
<feature type="compositionally biased region" description="Gly residues" evidence="1">
    <location>
        <begin position="136"/>
        <end position="149"/>
    </location>
</feature>
<feature type="region of interest" description="Disordered" evidence="1">
    <location>
        <begin position="17"/>
        <end position="51"/>
    </location>
</feature>
<protein>
    <submittedName>
        <fullName evidence="2">Uncharacterized protein</fullName>
    </submittedName>
</protein>
<dbReference type="AlphaFoldDB" id="A0AA88AFT0"/>
<reference evidence="2" key="1">
    <citation type="submission" date="2023-07" db="EMBL/GenBank/DDBJ databases">
        <title>draft genome sequence of fig (Ficus carica).</title>
        <authorList>
            <person name="Takahashi T."/>
            <person name="Nishimura K."/>
        </authorList>
    </citation>
    <scope>NUCLEOTIDE SEQUENCE</scope>
</reference>